<protein>
    <submittedName>
        <fullName evidence="1">Phenol hydroxylase P4 protein</fullName>
    </submittedName>
</protein>
<dbReference type="Proteomes" id="UP000595332">
    <property type="component" value="Chromosome"/>
</dbReference>
<name>A0A7R6P7B5_9GAMM</name>
<dbReference type="EMBL" id="AP014546">
    <property type="protein sequence ID" value="BBB28623.1"/>
    <property type="molecule type" value="Genomic_DNA"/>
</dbReference>
<gene>
    <name evidence="1" type="primary">dmpO</name>
    <name evidence="1" type="ORF">NEJAP_0666</name>
</gene>
<dbReference type="GO" id="GO:0018662">
    <property type="term" value="F:phenol 2-monooxygenase activity"/>
    <property type="evidence" value="ECO:0007669"/>
    <property type="project" value="InterPro"/>
</dbReference>
<sequence length="120" mass="13702">MPVHAITPNYSGEVKDRIENFNGNQVVYVGWDKHLMFCAPFAFPLPPDMPFRVLFESVMPDPFCVHPEWEKIDWSNVSWLLDGKPFTPQLDIALQDQGIGHKSVVRFQTPELLGFQNSGV</sequence>
<organism evidence="1 2">
    <name type="scientific">Neptunomonas japonica JAMM 1380</name>
    <dbReference type="NCBI Taxonomy" id="1441457"/>
    <lineage>
        <taxon>Bacteria</taxon>
        <taxon>Pseudomonadati</taxon>
        <taxon>Pseudomonadota</taxon>
        <taxon>Gammaproteobacteria</taxon>
        <taxon>Oceanospirillales</taxon>
        <taxon>Oceanospirillaceae</taxon>
        <taxon>Neptunomonas</taxon>
    </lineage>
</organism>
<accession>A0A7R6P7B5</accession>
<dbReference type="InterPro" id="IPR006756">
    <property type="entry name" value="Phenol_hydroxylase"/>
</dbReference>
<dbReference type="KEGG" id="njp:NEJAP_0666"/>
<dbReference type="Gene3D" id="3.10.20.560">
    <property type="entry name" value="Phenol hydroxylase"/>
    <property type="match status" value="1"/>
</dbReference>
<reference evidence="1 2" key="1">
    <citation type="journal article" date="2008" name="Int. J. Syst. Evol. Microbiol.">
        <title>Neptunomonas japonica sp. nov., an Osedax japonicus symbiont-like bacterium isolated from sediment adjacent to sperm whale carcasses off Kagoshima, Japan.</title>
        <authorList>
            <person name="Miyazaki M."/>
            <person name="Nogi Y."/>
            <person name="Fujiwara Y."/>
            <person name="Kawato M."/>
            <person name="Kubokawa K."/>
            <person name="Horikoshi K."/>
        </authorList>
    </citation>
    <scope>NUCLEOTIDE SEQUENCE [LARGE SCALE GENOMIC DNA]</scope>
    <source>
        <strain evidence="1 2">JAMM 1380</strain>
    </source>
</reference>
<proteinExistence type="predicted"/>
<evidence type="ECO:0000313" key="1">
    <source>
        <dbReference type="EMBL" id="BBB28623.1"/>
    </source>
</evidence>
<dbReference type="InterPro" id="IPR043010">
    <property type="entry name" value="Phenol_hydroxylase_sf"/>
</dbReference>
<dbReference type="RefSeq" id="WP_201349301.1">
    <property type="nucleotide sequence ID" value="NZ_AP014546.1"/>
</dbReference>
<evidence type="ECO:0000313" key="2">
    <source>
        <dbReference type="Proteomes" id="UP000595332"/>
    </source>
</evidence>
<keyword evidence="2" id="KW-1185">Reference proteome</keyword>
<dbReference type="AlphaFoldDB" id="A0A7R6P7B5"/>
<dbReference type="Pfam" id="PF04663">
    <property type="entry name" value="Phenol_monoox"/>
    <property type="match status" value="1"/>
</dbReference>